<gene>
    <name evidence="2" type="ORF">CERZMDRAFT_90019</name>
</gene>
<name>A0A6A6FRF8_9PEZI</name>
<evidence type="ECO:0000313" key="3">
    <source>
        <dbReference type="Proteomes" id="UP000799539"/>
    </source>
</evidence>
<accession>A0A6A6FRF8</accession>
<feature type="transmembrane region" description="Helical" evidence="1">
    <location>
        <begin position="100"/>
        <end position="117"/>
    </location>
</feature>
<organism evidence="2 3">
    <name type="scientific">Cercospora zeae-maydis SCOH1-5</name>
    <dbReference type="NCBI Taxonomy" id="717836"/>
    <lineage>
        <taxon>Eukaryota</taxon>
        <taxon>Fungi</taxon>
        <taxon>Dikarya</taxon>
        <taxon>Ascomycota</taxon>
        <taxon>Pezizomycotina</taxon>
        <taxon>Dothideomycetes</taxon>
        <taxon>Dothideomycetidae</taxon>
        <taxon>Mycosphaerellales</taxon>
        <taxon>Mycosphaerellaceae</taxon>
        <taxon>Cercospora</taxon>
    </lineage>
</organism>
<feature type="transmembrane region" description="Helical" evidence="1">
    <location>
        <begin position="32"/>
        <end position="51"/>
    </location>
</feature>
<dbReference type="OrthoDB" id="10518380at2759"/>
<evidence type="ECO:0000313" key="2">
    <source>
        <dbReference type="EMBL" id="KAF2215880.1"/>
    </source>
</evidence>
<keyword evidence="1" id="KW-1133">Transmembrane helix</keyword>
<protein>
    <submittedName>
        <fullName evidence="2">Uncharacterized protein</fullName>
    </submittedName>
</protein>
<keyword evidence="3" id="KW-1185">Reference proteome</keyword>
<feature type="transmembrane region" description="Helical" evidence="1">
    <location>
        <begin position="58"/>
        <end position="80"/>
    </location>
</feature>
<sequence length="143" mass="15833">MTATATTAHPMNYQAEAETTSKHFPEFDFNRAPPRIGFAQLLLPLFIAWISNCQQTSVGVVPTIIARLVQATVLVSLLFFCGEPPSTSLINNGRQTITRFLGFFVQALCVLFVVDLLRLDPTEAKGLVSTSNWRSGTAELFRR</sequence>
<evidence type="ECO:0000256" key="1">
    <source>
        <dbReference type="SAM" id="Phobius"/>
    </source>
</evidence>
<keyword evidence="1" id="KW-0812">Transmembrane</keyword>
<dbReference type="AlphaFoldDB" id="A0A6A6FRF8"/>
<proteinExistence type="predicted"/>
<dbReference type="EMBL" id="ML992665">
    <property type="protein sequence ID" value="KAF2215880.1"/>
    <property type="molecule type" value="Genomic_DNA"/>
</dbReference>
<keyword evidence="1" id="KW-0472">Membrane</keyword>
<dbReference type="Proteomes" id="UP000799539">
    <property type="component" value="Unassembled WGS sequence"/>
</dbReference>
<reference evidence="2" key="1">
    <citation type="journal article" date="2020" name="Stud. Mycol.">
        <title>101 Dothideomycetes genomes: a test case for predicting lifestyles and emergence of pathogens.</title>
        <authorList>
            <person name="Haridas S."/>
            <person name="Albert R."/>
            <person name="Binder M."/>
            <person name="Bloem J."/>
            <person name="Labutti K."/>
            <person name="Salamov A."/>
            <person name="Andreopoulos B."/>
            <person name="Baker S."/>
            <person name="Barry K."/>
            <person name="Bills G."/>
            <person name="Bluhm B."/>
            <person name="Cannon C."/>
            <person name="Castanera R."/>
            <person name="Culley D."/>
            <person name="Daum C."/>
            <person name="Ezra D."/>
            <person name="Gonzalez J."/>
            <person name="Henrissat B."/>
            <person name="Kuo A."/>
            <person name="Liang C."/>
            <person name="Lipzen A."/>
            <person name="Lutzoni F."/>
            <person name="Magnuson J."/>
            <person name="Mondo S."/>
            <person name="Nolan M."/>
            <person name="Ohm R."/>
            <person name="Pangilinan J."/>
            <person name="Park H.-J."/>
            <person name="Ramirez L."/>
            <person name="Alfaro M."/>
            <person name="Sun H."/>
            <person name="Tritt A."/>
            <person name="Yoshinaga Y."/>
            <person name="Zwiers L.-H."/>
            <person name="Turgeon B."/>
            <person name="Goodwin S."/>
            <person name="Spatafora J."/>
            <person name="Crous P."/>
            <person name="Grigoriev I."/>
        </authorList>
    </citation>
    <scope>NUCLEOTIDE SEQUENCE</scope>
    <source>
        <strain evidence="2">SCOH1-5</strain>
    </source>
</reference>